<accession>A0ABU0J6Q8</accession>
<evidence type="ECO:0000313" key="1">
    <source>
        <dbReference type="EMBL" id="MDQ0469938.1"/>
    </source>
</evidence>
<keyword evidence="1" id="KW-0547">Nucleotide-binding</keyword>
<evidence type="ECO:0000313" key="2">
    <source>
        <dbReference type="Proteomes" id="UP001242480"/>
    </source>
</evidence>
<dbReference type="GO" id="GO:0005524">
    <property type="term" value="F:ATP binding"/>
    <property type="evidence" value="ECO:0007669"/>
    <property type="project" value="UniProtKB-KW"/>
</dbReference>
<keyword evidence="1" id="KW-0067">ATP-binding</keyword>
<proteinExistence type="predicted"/>
<dbReference type="RefSeq" id="WP_307273215.1">
    <property type="nucleotide sequence ID" value="NZ_JAUSVX010000005.1"/>
</dbReference>
<protein>
    <submittedName>
        <fullName evidence="1">Capsular polysaccharide transport system ATP-binding protein</fullName>
    </submittedName>
</protein>
<comment type="caution">
    <text evidence="1">The sequence shown here is derived from an EMBL/GenBank/DDBJ whole genome shotgun (WGS) entry which is preliminary data.</text>
</comment>
<reference evidence="1 2" key="1">
    <citation type="submission" date="2023-07" db="EMBL/GenBank/DDBJ databases">
        <title>Genomic Encyclopedia of Type Strains, Phase IV (KMG-IV): sequencing the most valuable type-strain genomes for metagenomic binning, comparative biology and taxonomic classification.</title>
        <authorList>
            <person name="Goeker M."/>
        </authorList>
    </citation>
    <scope>NUCLEOTIDE SEQUENCE [LARGE SCALE GENOMIC DNA]</scope>
    <source>
        <strain evidence="1 2">DSM 19619</strain>
    </source>
</reference>
<dbReference type="Proteomes" id="UP001242480">
    <property type="component" value="Unassembled WGS sequence"/>
</dbReference>
<dbReference type="EMBL" id="JAUSVX010000005">
    <property type="protein sequence ID" value="MDQ0469938.1"/>
    <property type="molecule type" value="Genomic_DNA"/>
</dbReference>
<gene>
    <name evidence="1" type="ORF">QO011_002954</name>
</gene>
<name>A0ABU0J6Q8_9HYPH</name>
<sequence length="236" mass="26282">MIRLRNVTFEISLGKTPVVVLEQASNWIEPGRYALLVENPATRNPVIDLLCGTRAPRIGRVERSGRASWPIGRVGFIRGHLTGWDVVAMICRIYDLNYSLAEDLISDLIPNVESLRSPVGRFTPTERMEFTYALALLPKFDIYFLEGSLGFTNDQFAQLWRLLFEDRVKDRMLVVSSYSSAVVTGMCDKALCVARGSLTIDDRLDAALGRYPLRAPVPGGVVADEEDPVADDGDFI</sequence>
<keyword evidence="2" id="KW-1185">Reference proteome</keyword>
<organism evidence="1 2">
    <name type="scientific">Labrys wisconsinensis</name>
    <dbReference type="NCBI Taxonomy" id="425677"/>
    <lineage>
        <taxon>Bacteria</taxon>
        <taxon>Pseudomonadati</taxon>
        <taxon>Pseudomonadota</taxon>
        <taxon>Alphaproteobacteria</taxon>
        <taxon>Hyphomicrobiales</taxon>
        <taxon>Xanthobacteraceae</taxon>
        <taxon>Labrys</taxon>
    </lineage>
</organism>